<gene>
    <name evidence="2" type="ORF">DACRYDRAFT_102405</name>
</gene>
<protein>
    <submittedName>
        <fullName evidence="2">Uncharacterized protein</fullName>
    </submittedName>
</protein>
<dbReference type="RefSeq" id="XP_040624160.1">
    <property type="nucleotide sequence ID" value="XM_040767632.1"/>
</dbReference>
<name>M5G0D6_DACPD</name>
<keyword evidence="3" id="KW-1185">Reference proteome</keyword>
<evidence type="ECO:0000313" key="2">
    <source>
        <dbReference type="EMBL" id="EJT97262.1"/>
    </source>
</evidence>
<dbReference type="Proteomes" id="UP000030653">
    <property type="component" value="Unassembled WGS sequence"/>
</dbReference>
<feature type="region of interest" description="Disordered" evidence="1">
    <location>
        <begin position="204"/>
        <end position="239"/>
    </location>
</feature>
<organism evidence="2 3">
    <name type="scientific">Dacryopinax primogenitus (strain DJM 731)</name>
    <name type="common">Brown rot fungus</name>
    <dbReference type="NCBI Taxonomy" id="1858805"/>
    <lineage>
        <taxon>Eukaryota</taxon>
        <taxon>Fungi</taxon>
        <taxon>Dikarya</taxon>
        <taxon>Basidiomycota</taxon>
        <taxon>Agaricomycotina</taxon>
        <taxon>Dacrymycetes</taxon>
        <taxon>Dacrymycetales</taxon>
        <taxon>Dacrymycetaceae</taxon>
        <taxon>Dacryopinax</taxon>
    </lineage>
</organism>
<evidence type="ECO:0000313" key="3">
    <source>
        <dbReference type="Proteomes" id="UP000030653"/>
    </source>
</evidence>
<proteinExistence type="predicted"/>
<dbReference type="OrthoDB" id="10532943at2759"/>
<dbReference type="GeneID" id="63682694"/>
<sequence>MALKQHALLGQGTEPFRHVINDLLGFHRKPLPLEMAVPGRHIRCTSTLPLSSLDYQTQPLHTVPEPDDKIQRFLVTLLALASLGVQAIPVTESHAYKREVVGHSYTLDNVEDSGTYKREVGHSYTLDNDEDSGAYKREVIGHSYTLDHDEDSGTYKREVGHSYTLDNDEDSGAYKREVGHSYTLDNDEDSGAYKREVIGHSYTLDHDEDSGTYKHGLPVPPAHLYPADADEPFKRTTDA</sequence>
<accession>M5G0D6</accession>
<dbReference type="AlphaFoldDB" id="M5G0D6"/>
<dbReference type="HOGENOM" id="CLU_1161091_0_0_1"/>
<reference evidence="2 3" key="1">
    <citation type="journal article" date="2012" name="Science">
        <title>The Paleozoic origin of enzymatic lignin decomposition reconstructed from 31 fungal genomes.</title>
        <authorList>
            <person name="Floudas D."/>
            <person name="Binder M."/>
            <person name="Riley R."/>
            <person name="Barry K."/>
            <person name="Blanchette R.A."/>
            <person name="Henrissat B."/>
            <person name="Martinez A.T."/>
            <person name="Otillar R."/>
            <person name="Spatafora J.W."/>
            <person name="Yadav J.S."/>
            <person name="Aerts A."/>
            <person name="Benoit I."/>
            <person name="Boyd A."/>
            <person name="Carlson A."/>
            <person name="Copeland A."/>
            <person name="Coutinho P.M."/>
            <person name="de Vries R.P."/>
            <person name="Ferreira P."/>
            <person name="Findley K."/>
            <person name="Foster B."/>
            <person name="Gaskell J."/>
            <person name="Glotzer D."/>
            <person name="Gorecki P."/>
            <person name="Heitman J."/>
            <person name="Hesse C."/>
            <person name="Hori C."/>
            <person name="Igarashi K."/>
            <person name="Jurgens J.A."/>
            <person name="Kallen N."/>
            <person name="Kersten P."/>
            <person name="Kohler A."/>
            <person name="Kuees U."/>
            <person name="Kumar T.K.A."/>
            <person name="Kuo A."/>
            <person name="LaButti K."/>
            <person name="Larrondo L.F."/>
            <person name="Lindquist E."/>
            <person name="Ling A."/>
            <person name="Lombard V."/>
            <person name="Lucas S."/>
            <person name="Lundell T."/>
            <person name="Martin R."/>
            <person name="McLaughlin D.J."/>
            <person name="Morgenstern I."/>
            <person name="Morin E."/>
            <person name="Murat C."/>
            <person name="Nagy L.G."/>
            <person name="Nolan M."/>
            <person name="Ohm R.A."/>
            <person name="Patyshakuliyeva A."/>
            <person name="Rokas A."/>
            <person name="Ruiz-Duenas F.J."/>
            <person name="Sabat G."/>
            <person name="Salamov A."/>
            <person name="Samejima M."/>
            <person name="Schmutz J."/>
            <person name="Slot J.C."/>
            <person name="St John F."/>
            <person name="Stenlid J."/>
            <person name="Sun H."/>
            <person name="Sun S."/>
            <person name="Syed K."/>
            <person name="Tsang A."/>
            <person name="Wiebenga A."/>
            <person name="Young D."/>
            <person name="Pisabarro A."/>
            <person name="Eastwood D.C."/>
            <person name="Martin F."/>
            <person name="Cullen D."/>
            <person name="Grigoriev I.V."/>
            <person name="Hibbett D.S."/>
        </authorList>
    </citation>
    <scope>NUCLEOTIDE SEQUENCE [LARGE SCALE GENOMIC DNA]</scope>
    <source>
        <strain evidence="2 3">DJM-731 SS1</strain>
    </source>
</reference>
<evidence type="ECO:0000256" key="1">
    <source>
        <dbReference type="SAM" id="MobiDB-lite"/>
    </source>
</evidence>
<dbReference type="EMBL" id="JH795877">
    <property type="protein sequence ID" value="EJT97262.1"/>
    <property type="molecule type" value="Genomic_DNA"/>
</dbReference>